<keyword evidence="3" id="KW-1185">Reference proteome</keyword>
<dbReference type="AlphaFoldDB" id="A0A2I1GTD1"/>
<feature type="compositionally biased region" description="Polar residues" evidence="1">
    <location>
        <begin position="16"/>
        <end position="25"/>
    </location>
</feature>
<gene>
    <name evidence="2" type="ORF">RhiirA4_423311</name>
</gene>
<dbReference type="Proteomes" id="UP000234323">
    <property type="component" value="Unassembled WGS sequence"/>
</dbReference>
<dbReference type="EMBL" id="LLXI01000798">
    <property type="protein sequence ID" value="PKY49900.1"/>
    <property type="molecule type" value="Genomic_DNA"/>
</dbReference>
<sequence>MNQNTLQDKQNDHTFTESSNLQQPTIVMQPEHSSSNTYYNNVNSDPFLNENIFHTNNNYADQQPTSNENIASTSQSPPLSYAPQQSQHGHPQLPAENTSFPHNSFNITSITPSHSEILSFDIPGFKIIIIPISSQQDNTHLNYSSIMTDNQFTNFTQFQQ</sequence>
<comment type="caution">
    <text evidence="2">The sequence shown here is derived from an EMBL/GenBank/DDBJ whole genome shotgun (WGS) entry which is preliminary data.</text>
</comment>
<accession>A0A2I1GTD1</accession>
<evidence type="ECO:0000313" key="3">
    <source>
        <dbReference type="Proteomes" id="UP000234323"/>
    </source>
</evidence>
<dbReference type="VEuPathDB" id="FungiDB:RhiirA1_457189"/>
<feature type="region of interest" description="Disordered" evidence="1">
    <location>
        <begin position="1"/>
        <end position="25"/>
    </location>
</feature>
<evidence type="ECO:0000313" key="2">
    <source>
        <dbReference type="EMBL" id="PKY49900.1"/>
    </source>
</evidence>
<reference evidence="2 3" key="1">
    <citation type="submission" date="2015-10" db="EMBL/GenBank/DDBJ databases">
        <title>Genome analyses suggest a sexual origin of heterokaryosis in a supposedly ancient asexual fungus.</title>
        <authorList>
            <person name="Ropars J."/>
            <person name="Sedzielewska K."/>
            <person name="Noel J."/>
            <person name="Charron P."/>
            <person name="Farinelli L."/>
            <person name="Marton T."/>
            <person name="Kruger M."/>
            <person name="Pelin A."/>
            <person name="Brachmann A."/>
            <person name="Corradi N."/>
        </authorList>
    </citation>
    <scope>NUCLEOTIDE SEQUENCE [LARGE SCALE GENOMIC DNA]</scope>
    <source>
        <strain evidence="2 3">A4</strain>
    </source>
</reference>
<organism evidence="2 3">
    <name type="scientific">Rhizophagus irregularis</name>
    <dbReference type="NCBI Taxonomy" id="588596"/>
    <lineage>
        <taxon>Eukaryota</taxon>
        <taxon>Fungi</taxon>
        <taxon>Fungi incertae sedis</taxon>
        <taxon>Mucoromycota</taxon>
        <taxon>Glomeromycotina</taxon>
        <taxon>Glomeromycetes</taxon>
        <taxon>Glomerales</taxon>
        <taxon>Glomeraceae</taxon>
        <taxon>Rhizophagus</taxon>
    </lineage>
</organism>
<feature type="region of interest" description="Disordered" evidence="1">
    <location>
        <begin position="57"/>
        <end position="97"/>
    </location>
</feature>
<protein>
    <submittedName>
        <fullName evidence="2">Uncharacterized protein</fullName>
    </submittedName>
</protein>
<evidence type="ECO:0000256" key="1">
    <source>
        <dbReference type="SAM" id="MobiDB-lite"/>
    </source>
</evidence>
<name>A0A2I1GTD1_9GLOM</name>
<proteinExistence type="predicted"/>